<dbReference type="InterPro" id="IPR011226">
    <property type="entry name" value="ATP-grasp_fam"/>
</dbReference>
<evidence type="ECO:0000256" key="2">
    <source>
        <dbReference type="ARBA" id="ARBA00022741"/>
    </source>
</evidence>
<dbReference type="SMR" id="Q4FTP6"/>
<dbReference type="PANTHER" id="PTHR43585">
    <property type="entry name" value="FUMIPYRROLE BIOSYNTHESIS PROTEIN C"/>
    <property type="match status" value="1"/>
</dbReference>
<name>Q4FTP6_PSYA2</name>
<feature type="domain" description="ATP-grasp" evidence="5">
    <location>
        <begin position="148"/>
        <end position="352"/>
    </location>
</feature>
<dbReference type="EMBL" id="CP000082">
    <property type="protein sequence ID" value="AAZ18612.1"/>
    <property type="molecule type" value="Genomic_DNA"/>
</dbReference>
<dbReference type="eggNOG" id="COG0189">
    <property type="taxonomic scope" value="Bacteria"/>
</dbReference>
<dbReference type="AlphaFoldDB" id="Q4FTP6"/>
<keyword evidence="3 4" id="KW-0067">ATP-binding</keyword>
<dbReference type="Pfam" id="PF15632">
    <property type="entry name" value="ATPgrasp_Ter"/>
    <property type="match status" value="1"/>
</dbReference>
<evidence type="ECO:0000313" key="6">
    <source>
        <dbReference type="EMBL" id="AAZ18612.1"/>
    </source>
</evidence>
<dbReference type="RefSeq" id="WP_011280039.1">
    <property type="nucleotide sequence ID" value="NC_007204.1"/>
</dbReference>
<dbReference type="PIRSF" id="PIRSF029120">
    <property type="entry name" value="UCP029120"/>
    <property type="match status" value="1"/>
</dbReference>
<dbReference type="STRING" id="259536.Psyc_0759"/>
<keyword evidence="2 4" id="KW-0547">Nucleotide-binding</keyword>
<dbReference type="OrthoDB" id="9803907at2"/>
<dbReference type="Gene3D" id="3.30.470.20">
    <property type="entry name" value="ATP-grasp fold, B domain"/>
    <property type="match status" value="1"/>
</dbReference>
<sequence length="391" mass="43770">MDNPVNNSHHTKLNAVWLAEGQSSQRDMLASLQALKSQSNTPFTIIASHRHNRPEIFEFADIVYREPSVTATDSDEQAIIESVETLIPRWEFVLEQAKNNNVKVLLTGRNGIDYEAQREKFTAAGIRLLTGATSVAALESIDDKFAFMQQCHEHDIPVADAWRFDSVAELEALLAKHGHQPLCVKPVTGIFAQGFWRLGKVKETGKEEGEQYDSFEHLYFTEEKKINTAQFINAYANSLMVHEHPIPMLLMPFLSGQEYSIDVVCEYGEVLAAVTRYKTGKIQHIGYEQSVMDVVIPLIKAFGCDGIVSVQTKADDDGQHRVLEINSRPSGGIDYTTHSGVDLTQVGFAYWLGLSEKPKLADIAQQITPCQVRSIMMSVKIEADIEEEILE</sequence>
<accession>Q4FTP6</accession>
<dbReference type="HOGENOM" id="CLU_052967_3_1_6"/>
<evidence type="ECO:0000256" key="4">
    <source>
        <dbReference type="PROSITE-ProRule" id="PRU00409"/>
    </source>
</evidence>
<dbReference type="InterPro" id="IPR052032">
    <property type="entry name" value="ATP-dep_AA_Ligase"/>
</dbReference>
<dbReference type="GO" id="GO:0016874">
    <property type="term" value="F:ligase activity"/>
    <property type="evidence" value="ECO:0007669"/>
    <property type="project" value="UniProtKB-KW"/>
</dbReference>
<proteinExistence type="predicted"/>
<dbReference type="KEGG" id="par:Psyc_0759"/>
<evidence type="ECO:0000256" key="1">
    <source>
        <dbReference type="ARBA" id="ARBA00022598"/>
    </source>
</evidence>
<dbReference type="PANTHER" id="PTHR43585:SF2">
    <property type="entry name" value="ATP-GRASP ENZYME FSQD"/>
    <property type="match status" value="1"/>
</dbReference>
<evidence type="ECO:0000313" key="7">
    <source>
        <dbReference type="Proteomes" id="UP000000546"/>
    </source>
</evidence>
<dbReference type="InterPro" id="IPR011761">
    <property type="entry name" value="ATP-grasp"/>
</dbReference>
<evidence type="ECO:0000259" key="5">
    <source>
        <dbReference type="PROSITE" id="PS50975"/>
    </source>
</evidence>
<dbReference type="Proteomes" id="UP000000546">
    <property type="component" value="Chromosome"/>
</dbReference>
<gene>
    <name evidence="6" type="ordered locus">Psyc_0759</name>
</gene>
<reference evidence="6 7" key="1">
    <citation type="journal article" date="2010" name="Appl. Environ. Microbiol.">
        <title>The genome sequence of Psychrobacter arcticus 273-4, a psychroactive Siberian permafrost bacterium, reveals mechanisms for adaptation to low-temperature growth.</title>
        <authorList>
            <person name="Ayala-del-Rio H.L."/>
            <person name="Chain P.S."/>
            <person name="Grzymski J.J."/>
            <person name="Ponder M.A."/>
            <person name="Ivanova N."/>
            <person name="Bergholz P.W."/>
            <person name="Di Bartolo G."/>
            <person name="Hauser L."/>
            <person name="Land M."/>
            <person name="Bakermans C."/>
            <person name="Rodrigues D."/>
            <person name="Klappenbach J."/>
            <person name="Zarka D."/>
            <person name="Larimer F."/>
            <person name="Richardson P."/>
            <person name="Murray A."/>
            <person name="Thomashow M."/>
            <person name="Tiedje J.M."/>
        </authorList>
    </citation>
    <scope>NUCLEOTIDE SEQUENCE [LARGE SCALE GENOMIC DNA]</scope>
    <source>
        <strain evidence="7">DSM 17307 / VKM B-2377 / 273-4</strain>
    </source>
</reference>
<keyword evidence="7" id="KW-1185">Reference proteome</keyword>
<protein>
    <recommendedName>
        <fullName evidence="5">ATP-grasp domain-containing protein</fullName>
    </recommendedName>
</protein>
<dbReference type="SUPFAM" id="SSF56059">
    <property type="entry name" value="Glutathione synthetase ATP-binding domain-like"/>
    <property type="match status" value="1"/>
</dbReference>
<evidence type="ECO:0000256" key="3">
    <source>
        <dbReference type="ARBA" id="ARBA00022840"/>
    </source>
</evidence>
<dbReference type="GO" id="GO:0005524">
    <property type="term" value="F:ATP binding"/>
    <property type="evidence" value="ECO:0007669"/>
    <property type="project" value="UniProtKB-UniRule"/>
</dbReference>
<dbReference type="GO" id="GO:0046872">
    <property type="term" value="F:metal ion binding"/>
    <property type="evidence" value="ECO:0007669"/>
    <property type="project" value="InterPro"/>
</dbReference>
<keyword evidence="1" id="KW-0436">Ligase</keyword>
<organism evidence="6 7">
    <name type="scientific">Psychrobacter arcticus (strain DSM 17307 / VKM B-2377 / 273-4)</name>
    <dbReference type="NCBI Taxonomy" id="259536"/>
    <lineage>
        <taxon>Bacteria</taxon>
        <taxon>Pseudomonadati</taxon>
        <taxon>Pseudomonadota</taxon>
        <taxon>Gammaproteobacteria</taxon>
        <taxon>Moraxellales</taxon>
        <taxon>Moraxellaceae</taxon>
        <taxon>Psychrobacter</taxon>
    </lineage>
</organism>
<dbReference type="PROSITE" id="PS50975">
    <property type="entry name" value="ATP_GRASP"/>
    <property type="match status" value="1"/>
</dbReference>